<dbReference type="GO" id="GO:0003676">
    <property type="term" value="F:nucleic acid binding"/>
    <property type="evidence" value="ECO:0007669"/>
    <property type="project" value="InterPro"/>
</dbReference>
<organism evidence="2 3">
    <name type="scientific">Phytophthora fragariaefolia</name>
    <dbReference type="NCBI Taxonomy" id="1490495"/>
    <lineage>
        <taxon>Eukaryota</taxon>
        <taxon>Sar</taxon>
        <taxon>Stramenopiles</taxon>
        <taxon>Oomycota</taxon>
        <taxon>Peronosporomycetes</taxon>
        <taxon>Peronosporales</taxon>
        <taxon>Peronosporaceae</taxon>
        <taxon>Phytophthora</taxon>
    </lineage>
</organism>
<feature type="compositionally biased region" description="Basic and acidic residues" evidence="1">
    <location>
        <begin position="243"/>
        <end position="258"/>
    </location>
</feature>
<name>A0A9W7D755_9STRA</name>
<protein>
    <submittedName>
        <fullName evidence="2">Unnamed protein product</fullName>
    </submittedName>
</protein>
<dbReference type="InterPro" id="IPR036875">
    <property type="entry name" value="Znf_CCHC_sf"/>
</dbReference>
<dbReference type="GO" id="GO:0008270">
    <property type="term" value="F:zinc ion binding"/>
    <property type="evidence" value="ECO:0007669"/>
    <property type="project" value="InterPro"/>
</dbReference>
<dbReference type="SUPFAM" id="SSF57756">
    <property type="entry name" value="Retrovirus zinc finger-like domains"/>
    <property type="match status" value="1"/>
</dbReference>
<gene>
    <name evidence="2" type="ORF">Pfra01_002685900</name>
</gene>
<feature type="compositionally biased region" description="Basic and acidic residues" evidence="1">
    <location>
        <begin position="214"/>
        <end position="236"/>
    </location>
</feature>
<accession>A0A9W7D755</accession>
<feature type="region of interest" description="Disordered" evidence="1">
    <location>
        <begin position="197"/>
        <end position="263"/>
    </location>
</feature>
<feature type="compositionally biased region" description="Basic and acidic residues" evidence="1">
    <location>
        <begin position="197"/>
        <end position="207"/>
    </location>
</feature>
<reference evidence="2" key="1">
    <citation type="submission" date="2023-04" db="EMBL/GenBank/DDBJ databases">
        <title>Phytophthora fragariaefolia NBRC 109709.</title>
        <authorList>
            <person name="Ichikawa N."/>
            <person name="Sato H."/>
            <person name="Tonouchi N."/>
        </authorList>
    </citation>
    <scope>NUCLEOTIDE SEQUENCE</scope>
    <source>
        <strain evidence="2">NBRC 109709</strain>
    </source>
</reference>
<evidence type="ECO:0000313" key="3">
    <source>
        <dbReference type="Proteomes" id="UP001165121"/>
    </source>
</evidence>
<keyword evidence="3" id="KW-1185">Reference proteome</keyword>
<dbReference type="Proteomes" id="UP001165121">
    <property type="component" value="Unassembled WGS sequence"/>
</dbReference>
<dbReference type="AlphaFoldDB" id="A0A9W7D755"/>
<dbReference type="EMBL" id="BSXT01006018">
    <property type="protein sequence ID" value="GMF61724.1"/>
    <property type="molecule type" value="Genomic_DNA"/>
</dbReference>
<evidence type="ECO:0000256" key="1">
    <source>
        <dbReference type="SAM" id="MobiDB-lite"/>
    </source>
</evidence>
<proteinExistence type="predicted"/>
<comment type="caution">
    <text evidence="2">The sequence shown here is derived from an EMBL/GenBank/DDBJ whole genome shotgun (WGS) entry which is preliminary data.</text>
</comment>
<evidence type="ECO:0000313" key="2">
    <source>
        <dbReference type="EMBL" id="GMF61724.1"/>
    </source>
</evidence>
<dbReference type="OrthoDB" id="112006at2759"/>
<sequence length="309" mass="35127">METAPPSPKKPKIKDVRCSNFKGTEVYPGLGAGFENFIHEFEHAIKTEELVNGPTWTNELKASVIVNFLEGKASRYYHKKNCEWQRRNGGQSMPYDGVKRAMRAEFGCKLSQLELATKMQCSKREGDSWHEYLEYLNFIEGLMEGDQSKMVMEGFGNHACPELAATLLSSVSEDAADYVLETDRMKRLLYKLKGDGRRCGTKRDDRKGRKSDKRNHNSHDDRGHDQGRRQGEDRHWRNQRSYSNEKEGRFRRSSDEQAHAATGRGEIRCHVCNQPGHKMFTCPLVEQAKKIASSGSANIVAATTSDDQC</sequence>